<proteinExistence type="inferred from homology"/>
<comment type="similarity">
    <text evidence="5">Belongs to the DarP family.</text>
</comment>
<gene>
    <name evidence="5" type="primary">darP</name>
    <name evidence="7" type="ORF">SAMN05216326_11267</name>
</gene>
<sequence>MQNTTDKTDKREDKPSKTQRKLAMHSLQKTGEQLVTLSDNQLAELDLPENLHEAILVARQITKFGARQRQMQFIGKLMRRIDILPIEEKLKALQRNSSHQIALTHLAERWREQLLSDNEALTEFTRQYSGAETTQIRTLVRNARKEINSNKASKNYRQLFHALLETIKNERNSRSKDISHPC</sequence>
<dbReference type="Gene3D" id="1.10.60.30">
    <property type="entry name" value="PSPTO4464-like domains"/>
    <property type="match status" value="2"/>
</dbReference>
<dbReference type="Proteomes" id="UP000199345">
    <property type="component" value="Unassembled WGS sequence"/>
</dbReference>
<evidence type="ECO:0000256" key="2">
    <source>
        <dbReference type="ARBA" id="ARBA00022517"/>
    </source>
</evidence>
<feature type="compositionally biased region" description="Basic and acidic residues" evidence="6">
    <location>
        <begin position="1"/>
        <end position="16"/>
    </location>
</feature>
<dbReference type="CDD" id="cd16331">
    <property type="entry name" value="YjgA-like"/>
    <property type="match status" value="1"/>
</dbReference>
<dbReference type="GO" id="GO:1902626">
    <property type="term" value="P:assembly of large subunit precursor of preribosome"/>
    <property type="evidence" value="ECO:0007669"/>
    <property type="project" value="UniProtKB-UniRule"/>
</dbReference>
<dbReference type="Pfam" id="PF04751">
    <property type="entry name" value="DarP"/>
    <property type="match status" value="1"/>
</dbReference>
<organism evidence="7 8">
    <name type="scientific">Nitrosomonas marina</name>
    <dbReference type="NCBI Taxonomy" id="917"/>
    <lineage>
        <taxon>Bacteria</taxon>
        <taxon>Pseudomonadati</taxon>
        <taxon>Pseudomonadota</taxon>
        <taxon>Betaproteobacteria</taxon>
        <taxon>Nitrosomonadales</taxon>
        <taxon>Nitrosomonadaceae</taxon>
        <taxon>Nitrosomonas</taxon>
    </lineage>
</organism>
<dbReference type="RefSeq" id="WP_090658097.1">
    <property type="nucleotide sequence ID" value="NZ_FOIA01000012.1"/>
</dbReference>
<evidence type="ECO:0000256" key="4">
    <source>
        <dbReference type="ARBA" id="ARBA00022884"/>
    </source>
</evidence>
<reference evidence="8" key="1">
    <citation type="submission" date="2016-10" db="EMBL/GenBank/DDBJ databases">
        <authorList>
            <person name="Varghese N."/>
            <person name="Submissions S."/>
        </authorList>
    </citation>
    <scope>NUCLEOTIDE SEQUENCE [LARGE SCALE GENOMIC DNA]</scope>
    <source>
        <strain evidence="8">Nm71</strain>
    </source>
</reference>
<dbReference type="InterPro" id="IPR023153">
    <property type="entry name" value="DarP_sf"/>
</dbReference>
<dbReference type="OrthoDB" id="5293604at2"/>
<dbReference type="SUPFAM" id="SSF158710">
    <property type="entry name" value="PSPTO4464-like"/>
    <property type="match status" value="1"/>
</dbReference>
<dbReference type="AlphaFoldDB" id="A0A1I0BY22"/>
<dbReference type="InterPro" id="IPR006839">
    <property type="entry name" value="DarP"/>
</dbReference>
<name>A0A1I0BY22_9PROT</name>
<protein>
    <recommendedName>
        <fullName evidence="5">Dual-action ribosomal maturation protein DarP</fullName>
    </recommendedName>
    <alternativeName>
        <fullName evidence="5">Large ribosomal subunit assembly factor DarP</fullName>
    </alternativeName>
</protein>
<keyword evidence="8" id="KW-1185">Reference proteome</keyword>
<evidence type="ECO:0000313" key="7">
    <source>
        <dbReference type="EMBL" id="SET12011.1"/>
    </source>
</evidence>
<evidence type="ECO:0000256" key="5">
    <source>
        <dbReference type="HAMAP-Rule" id="MF_00765"/>
    </source>
</evidence>
<keyword evidence="2 5" id="KW-0690">Ribosome biogenesis</keyword>
<dbReference type="NCBIfam" id="NF003593">
    <property type="entry name" value="PRK05255.1-1"/>
    <property type="match status" value="1"/>
</dbReference>
<keyword evidence="4 5" id="KW-0694">RNA-binding</keyword>
<dbReference type="GO" id="GO:0019843">
    <property type="term" value="F:rRNA binding"/>
    <property type="evidence" value="ECO:0007669"/>
    <property type="project" value="UniProtKB-UniRule"/>
</dbReference>
<dbReference type="HAMAP" id="MF_00765">
    <property type="entry name" value="DarP"/>
    <property type="match status" value="1"/>
</dbReference>
<comment type="function">
    <text evidence="5">Member of a network of 50S ribosomal subunit biogenesis factors which assembles along the 30S-50S interface, preventing incorrect 23S rRNA structures from forming. Promotes peptidyl transferase center (PTC) maturation.</text>
</comment>
<evidence type="ECO:0000256" key="6">
    <source>
        <dbReference type="SAM" id="MobiDB-lite"/>
    </source>
</evidence>
<dbReference type="PANTHER" id="PTHR38101">
    <property type="entry name" value="UPF0307 PROTEIN YJGA"/>
    <property type="match status" value="1"/>
</dbReference>
<dbReference type="EMBL" id="FOIA01000012">
    <property type="protein sequence ID" value="SET12011.1"/>
    <property type="molecule type" value="Genomic_DNA"/>
</dbReference>
<comment type="subcellular location">
    <subcellularLocation>
        <location evidence="5">Cytoplasm</location>
    </subcellularLocation>
    <text evidence="5">Associates with late stage pre-50S ribosomal subunits.</text>
</comment>
<keyword evidence="3 5" id="KW-0699">rRNA-binding</keyword>
<dbReference type="GO" id="GO:0043022">
    <property type="term" value="F:ribosome binding"/>
    <property type="evidence" value="ECO:0007669"/>
    <property type="project" value="UniProtKB-UniRule"/>
</dbReference>
<dbReference type="GO" id="GO:0005829">
    <property type="term" value="C:cytosol"/>
    <property type="evidence" value="ECO:0007669"/>
    <property type="project" value="TreeGrafter"/>
</dbReference>
<keyword evidence="1 5" id="KW-0963">Cytoplasm</keyword>
<dbReference type="PANTHER" id="PTHR38101:SF1">
    <property type="entry name" value="UPF0307 PROTEIN YJGA"/>
    <property type="match status" value="1"/>
</dbReference>
<feature type="region of interest" description="Disordered" evidence="6">
    <location>
        <begin position="1"/>
        <end position="20"/>
    </location>
</feature>
<evidence type="ECO:0000256" key="3">
    <source>
        <dbReference type="ARBA" id="ARBA00022730"/>
    </source>
</evidence>
<accession>A0A1I0BY22</accession>
<evidence type="ECO:0000256" key="1">
    <source>
        <dbReference type="ARBA" id="ARBA00022490"/>
    </source>
</evidence>
<dbReference type="PIRSF" id="PIRSF016183">
    <property type="entry name" value="UCP016183"/>
    <property type="match status" value="1"/>
</dbReference>
<evidence type="ECO:0000313" key="8">
    <source>
        <dbReference type="Proteomes" id="UP000199345"/>
    </source>
</evidence>